<evidence type="ECO:0000313" key="2">
    <source>
        <dbReference type="Proteomes" id="UP001259347"/>
    </source>
</evidence>
<comment type="caution">
    <text evidence="1">The sequence shown here is derived from an EMBL/GenBank/DDBJ whole genome shotgun (WGS) entry which is preliminary data.</text>
</comment>
<proteinExistence type="predicted"/>
<dbReference type="Proteomes" id="UP001259347">
    <property type="component" value="Unassembled WGS sequence"/>
</dbReference>
<reference evidence="1 2" key="1">
    <citation type="submission" date="2023-07" db="EMBL/GenBank/DDBJ databases">
        <title>Sorghum-associated microbial communities from plants grown in Nebraska, USA.</title>
        <authorList>
            <person name="Schachtman D."/>
        </authorList>
    </citation>
    <scope>NUCLEOTIDE SEQUENCE [LARGE SCALE GENOMIC DNA]</scope>
    <source>
        <strain evidence="1 2">2980</strain>
    </source>
</reference>
<keyword evidence="2" id="KW-1185">Reference proteome</keyword>
<sequence>MADAPEIILNRALAQLLHDKDLAIYTPSDVIVERGIRLDGVMPTKVSEFTLLTPLRPVPDGQADIIYRTQIYTTRKGSPLTIRSWAADLRAVLDQTEYTPNVLGISWAWEFSGLDFDRDTQGRVATACTYHFRGRRP</sequence>
<dbReference type="RefSeq" id="WP_310020426.1">
    <property type="nucleotide sequence ID" value="NZ_JAVDUM010000009.1"/>
</dbReference>
<accession>A0ABU1SD49</accession>
<protein>
    <recommendedName>
        <fullName evidence="3">Tail terminator</fullName>
    </recommendedName>
</protein>
<dbReference type="EMBL" id="JAVDUM010000009">
    <property type="protein sequence ID" value="MDR6867530.1"/>
    <property type="molecule type" value="Genomic_DNA"/>
</dbReference>
<evidence type="ECO:0008006" key="3">
    <source>
        <dbReference type="Google" id="ProtNLM"/>
    </source>
</evidence>
<evidence type="ECO:0000313" key="1">
    <source>
        <dbReference type="EMBL" id="MDR6867530.1"/>
    </source>
</evidence>
<organism evidence="1 2">
    <name type="scientific">Microbacterium resistens</name>
    <dbReference type="NCBI Taxonomy" id="156977"/>
    <lineage>
        <taxon>Bacteria</taxon>
        <taxon>Bacillati</taxon>
        <taxon>Actinomycetota</taxon>
        <taxon>Actinomycetes</taxon>
        <taxon>Micrococcales</taxon>
        <taxon>Microbacteriaceae</taxon>
        <taxon>Microbacterium</taxon>
    </lineage>
</organism>
<name>A0ABU1SD49_9MICO</name>
<gene>
    <name evidence="1" type="ORF">J2Y69_002134</name>
</gene>